<name>A0ABQ9VWX2_SAGOE</name>
<evidence type="ECO:0000256" key="5">
    <source>
        <dbReference type="ARBA" id="ARBA00022737"/>
    </source>
</evidence>
<keyword evidence="2 7" id="KW-0728">SH3 domain</keyword>
<dbReference type="InterPro" id="IPR018159">
    <property type="entry name" value="Spectrin/alpha-actinin"/>
</dbReference>
<dbReference type="Proteomes" id="UP001266305">
    <property type="component" value="Unassembled WGS sequence"/>
</dbReference>
<dbReference type="Pfam" id="PF21097">
    <property type="entry name" value="SR_plectin_7"/>
    <property type="match status" value="1"/>
</dbReference>
<dbReference type="Gene3D" id="1.20.58.1060">
    <property type="match status" value="1"/>
</dbReference>
<dbReference type="InterPro" id="IPR001452">
    <property type="entry name" value="SH3_domain"/>
</dbReference>
<dbReference type="Pfam" id="PF21019">
    <property type="entry name" value="Spectrin_3"/>
    <property type="match status" value="1"/>
</dbReference>
<evidence type="ECO:0000313" key="11">
    <source>
        <dbReference type="Proteomes" id="UP001266305"/>
    </source>
</evidence>
<dbReference type="Pfam" id="PF21020">
    <property type="entry name" value="Spectrin_4"/>
    <property type="match status" value="1"/>
</dbReference>
<keyword evidence="8" id="KW-0175">Coiled coil</keyword>
<dbReference type="Pfam" id="PF18373">
    <property type="entry name" value="Spectrin_2"/>
    <property type="match status" value="1"/>
</dbReference>
<feature type="domain" description="SH3" evidence="9">
    <location>
        <begin position="832"/>
        <end position="889"/>
    </location>
</feature>
<evidence type="ECO:0000256" key="8">
    <source>
        <dbReference type="SAM" id="Coils"/>
    </source>
</evidence>
<dbReference type="Gene3D" id="1.20.58.60">
    <property type="match status" value="4"/>
</dbReference>
<dbReference type="Pfam" id="PF17902">
    <property type="entry name" value="SH3_10"/>
    <property type="match status" value="1"/>
</dbReference>
<organism evidence="10 11">
    <name type="scientific">Saguinus oedipus</name>
    <name type="common">Cotton-top tamarin</name>
    <name type="synonym">Oedipomidas oedipus</name>
    <dbReference type="NCBI Taxonomy" id="9490"/>
    <lineage>
        <taxon>Eukaryota</taxon>
        <taxon>Metazoa</taxon>
        <taxon>Chordata</taxon>
        <taxon>Craniata</taxon>
        <taxon>Vertebrata</taxon>
        <taxon>Euteleostomi</taxon>
        <taxon>Mammalia</taxon>
        <taxon>Eutheria</taxon>
        <taxon>Euarchontoglires</taxon>
        <taxon>Primates</taxon>
        <taxon>Haplorrhini</taxon>
        <taxon>Platyrrhini</taxon>
        <taxon>Cebidae</taxon>
        <taxon>Callitrichinae</taxon>
        <taxon>Saguinus</taxon>
    </lineage>
</organism>
<dbReference type="PROSITE" id="PS50002">
    <property type="entry name" value="SH3"/>
    <property type="match status" value="1"/>
</dbReference>
<comment type="subcellular location">
    <subcellularLocation>
        <location evidence="1">Cytoplasm</location>
        <location evidence="1">Cytoskeleton</location>
    </subcellularLocation>
</comment>
<keyword evidence="4" id="KW-0597">Phosphoprotein</keyword>
<dbReference type="PANTHER" id="PTHR23169">
    <property type="entry name" value="ENVOPLAKIN"/>
    <property type="match status" value="1"/>
</dbReference>
<reference evidence="10 11" key="1">
    <citation type="submission" date="2023-05" db="EMBL/GenBank/DDBJ databases">
        <title>B98-5 Cell Line De Novo Hybrid Assembly: An Optical Mapping Approach.</title>
        <authorList>
            <person name="Kananen K."/>
            <person name="Auerbach J.A."/>
            <person name="Kautto E."/>
            <person name="Blachly J.S."/>
        </authorList>
    </citation>
    <scope>NUCLEOTIDE SEQUENCE [LARGE SCALE GENOMIC DNA]</scope>
    <source>
        <strain evidence="10">B95-8</strain>
        <tissue evidence="10">Cell line</tissue>
    </source>
</reference>
<proteinExistence type="predicted"/>
<evidence type="ECO:0000256" key="6">
    <source>
        <dbReference type="ARBA" id="ARBA00023212"/>
    </source>
</evidence>
<evidence type="ECO:0000256" key="2">
    <source>
        <dbReference type="ARBA" id="ARBA00022443"/>
    </source>
</evidence>
<dbReference type="SMART" id="SM00150">
    <property type="entry name" value="SPEC"/>
    <property type="match status" value="2"/>
</dbReference>
<keyword evidence="5" id="KW-0677">Repeat</keyword>
<evidence type="ECO:0000259" key="9">
    <source>
        <dbReference type="PROSITE" id="PS50002"/>
    </source>
</evidence>
<comment type="caution">
    <text evidence="10">The sequence shown here is derived from an EMBL/GenBank/DDBJ whole genome shotgun (WGS) entry which is preliminary data.</text>
</comment>
<keyword evidence="3" id="KW-0963">Cytoplasm</keyword>
<feature type="coiled-coil region" evidence="8">
    <location>
        <begin position="679"/>
        <end position="713"/>
    </location>
</feature>
<dbReference type="PANTHER" id="PTHR23169:SF24">
    <property type="entry name" value="DYSTONIN"/>
    <property type="match status" value="1"/>
</dbReference>
<dbReference type="CDD" id="cd00176">
    <property type="entry name" value="SPEC"/>
    <property type="match status" value="1"/>
</dbReference>
<dbReference type="EMBL" id="JASSZA010000004">
    <property type="protein sequence ID" value="KAK2113891.1"/>
    <property type="molecule type" value="Genomic_DNA"/>
</dbReference>
<dbReference type="InterPro" id="IPR043197">
    <property type="entry name" value="Plakin"/>
</dbReference>
<gene>
    <name evidence="10" type="ORF">P7K49_008157</name>
</gene>
<dbReference type="Pfam" id="PF00435">
    <property type="entry name" value="Spectrin"/>
    <property type="match status" value="1"/>
</dbReference>
<evidence type="ECO:0000256" key="3">
    <source>
        <dbReference type="ARBA" id="ARBA00022490"/>
    </source>
</evidence>
<accession>A0ABQ9VWX2</accession>
<keyword evidence="6" id="KW-0206">Cytoskeleton</keyword>
<evidence type="ECO:0000256" key="7">
    <source>
        <dbReference type="PROSITE-ProRule" id="PRU00192"/>
    </source>
</evidence>
<evidence type="ECO:0000313" key="10">
    <source>
        <dbReference type="EMBL" id="KAK2113891.1"/>
    </source>
</evidence>
<evidence type="ECO:0000256" key="4">
    <source>
        <dbReference type="ARBA" id="ARBA00022553"/>
    </source>
</evidence>
<dbReference type="InterPro" id="IPR049538">
    <property type="entry name" value="PCN-like_spectrin-like_rpt"/>
</dbReference>
<dbReference type="InterPro" id="IPR041573">
    <property type="entry name" value="Desmoplakin_Spectrin-like"/>
</dbReference>
<evidence type="ECO:0000256" key="1">
    <source>
        <dbReference type="ARBA" id="ARBA00004245"/>
    </source>
</evidence>
<dbReference type="Gene3D" id="2.30.30.40">
    <property type="entry name" value="SH3 Domains"/>
    <property type="match status" value="1"/>
</dbReference>
<dbReference type="InterPro" id="IPR002017">
    <property type="entry name" value="Spectrin_repeat"/>
</dbReference>
<dbReference type="SUPFAM" id="SSF46966">
    <property type="entry name" value="Spectrin repeat"/>
    <property type="match status" value="4"/>
</dbReference>
<sequence length="1062" mass="122528">MSNFFLERVFEENVPEMKWQAHVSLFDAQAVSLNMHALRVYGDPSVGNIVKPKMEMELPVKVPQKELQRNETFRTKVSSVYVDVSSPDEKSVITYVSSLYDAFPKVPEGGEGIGANVLNDVEVKWIEYQNMVNYLIQWIRHHVTTMSERTFPNNPIELKALYNQYLQFKETEIPPKETEKSKIKRLYKLLEIWIEFGRIKLLQGYHPNDLEKEWGKLIIAMLEREKALRPEVESCPERYHSVFRKCLSDDFVFINLSALNGQRKNIASGIKMHSSSYSYRSSDSVFSNTTSTRTSLDSNENLLSVHCGPTLINSCISFGNESFDGHRLEMLQQIANRVQRDSVICEDKLILARNALQSDSKRLESGVQFQNEAEIAGYILECENLLRQHVIDVQILIDGRYYQADQLVQRVAKLRDEIMALRNECSSVYSKGRMLTTEQTKLMISGITQSLNSGFAQTLHPSLSSGLTQSLTPSLTSSSITSGLSSGMTSRLTPSVTPAYTPGFPSGLVPNFSSGVEPNSLQTLKLMQIRKPLLKSSLLDQNLTEEEINMKFVQDLLNWVDEMQVQLDRTEWGSDLPSVESHLENHKNVHRAIEEFESSLKEAKISEIQMTAPLKLTYAEKLHRLESQYAKLLNTSRNQERHLDTLHNFVSRATNELIWLNEKEEEEVAYDWSDRNTNIARKKDYHAELMRELDQKEENIKSVQEIAEQLLLENHPARLTIEAYRAAMQTQWSWILQLCQCVEQHIKENTAYFEFFNDAKEATDYLRNLKDAIQRKYSCDRSSSIHKLEDLVQESMEEKEELLQYKSTVASLMGKAKTVIQLKPRNSDCPLKTSIPIKAICDYRQIEITIYKDDECVLANNSHRAKWKVISPTGNEAMVPSVCFTVPPPNKEAVDFANRIEQQYQNVLTLWHESHVNMKSVVSWHYLINEIDRIRASNVASIKTMLPGEHQQVLSNLQSRFEDFLEDSQESQIFSGSDITQLEKEVNVCKQYYQELLKSAEREEQEESVYNLYISEVRNIRLRLENCEDRLIRQIRTPLERDDLHESVFRITEQEAGHFVRT</sequence>
<dbReference type="InterPro" id="IPR041615">
    <property type="entry name" value="Desmoplakin_SH3"/>
</dbReference>
<protein>
    <recommendedName>
        <fullName evidence="9">SH3 domain-containing protein</fullName>
    </recommendedName>
</protein>
<keyword evidence="11" id="KW-1185">Reference proteome</keyword>